<dbReference type="RefSeq" id="WP_322538039.1">
    <property type="nucleotide sequence ID" value="NZ_JAOBTW010000001.1"/>
</dbReference>
<dbReference type="PANTHER" id="PTHR33359:SF1">
    <property type="entry name" value="MOLYBDOPTERIN SYNTHASE SULFUR CARRIER SUBUNIT"/>
    <property type="match status" value="1"/>
</dbReference>
<dbReference type="CDD" id="cd00754">
    <property type="entry name" value="Ubl_MoaD"/>
    <property type="match status" value="1"/>
</dbReference>
<dbReference type="InterPro" id="IPR044672">
    <property type="entry name" value="MOCS2A"/>
</dbReference>
<keyword evidence="5" id="KW-1185">Reference proteome</keyword>
<dbReference type="Proteomes" id="UP001292182">
    <property type="component" value="Unassembled WGS sequence"/>
</dbReference>
<evidence type="ECO:0000313" key="4">
    <source>
        <dbReference type="EMBL" id="MDZ7280507.1"/>
    </source>
</evidence>
<evidence type="ECO:0000256" key="2">
    <source>
        <dbReference type="ARBA" id="ARBA00024200"/>
    </source>
</evidence>
<accession>A0ABU5LKQ4</accession>
<evidence type="ECO:0000256" key="3">
    <source>
        <dbReference type="ARBA" id="ARBA00024247"/>
    </source>
</evidence>
<sequence length="85" mass="9111">MTLTILYFAWVRERIGQAEETVTLPDHVATVADLVAWLATRGGGYAEAMAAPERLRAAVDQNFVPLDTAIGNAREVAIFPPVTGG</sequence>
<evidence type="ECO:0000313" key="5">
    <source>
        <dbReference type="Proteomes" id="UP001292182"/>
    </source>
</evidence>
<name>A0ABU5LKQ4_9SPHN</name>
<dbReference type="SUPFAM" id="SSF54285">
    <property type="entry name" value="MoaD/ThiS"/>
    <property type="match status" value="1"/>
</dbReference>
<dbReference type="Gene3D" id="3.10.20.30">
    <property type="match status" value="1"/>
</dbReference>
<protein>
    <recommendedName>
        <fullName evidence="3">Molybdopterin synthase sulfur carrier subunit</fullName>
    </recommendedName>
</protein>
<dbReference type="InterPro" id="IPR003749">
    <property type="entry name" value="ThiS/MoaD-like"/>
</dbReference>
<keyword evidence="1" id="KW-0547">Nucleotide-binding</keyword>
<proteinExistence type="inferred from homology"/>
<organism evidence="4 5">
    <name type="scientific">Sphingomonas sanguinis</name>
    <dbReference type="NCBI Taxonomy" id="33051"/>
    <lineage>
        <taxon>Bacteria</taxon>
        <taxon>Pseudomonadati</taxon>
        <taxon>Pseudomonadota</taxon>
        <taxon>Alphaproteobacteria</taxon>
        <taxon>Sphingomonadales</taxon>
        <taxon>Sphingomonadaceae</taxon>
        <taxon>Sphingomonas</taxon>
    </lineage>
</organism>
<gene>
    <name evidence="4" type="primary">moaD</name>
    <name evidence="4" type="ORF">N4G62_00515</name>
</gene>
<dbReference type="Pfam" id="PF02597">
    <property type="entry name" value="ThiS"/>
    <property type="match status" value="1"/>
</dbReference>
<comment type="similarity">
    <text evidence="2">Belongs to the MoaD family.</text>
</comment>
<evidence type="ECO:0000256" key="1">
    <source>
        <dbReference type="ARBA" id="ARBA00022741"/>
    </source>
</evidence>
<dbReference type="NCBIfam" id="TIGR01682">
    <property type="entry name" value="moaD"/>
    <property type="match status" value="1"/>
</dbReference>
<dbReference type="InterPro" id="IPR016155">
    <property type="entry name" value="Mopterin_synth/thiamin_S_b"/>
</dbReference>
<comment type="caution">
    <text evidence="4">The sequence shown here is derived from an EMBL/GenBank/DDBJ whole genome shotgun (WGS) entry which is preliminary data.</text>
</comment>
<dbReference type="EMBL" id="JAOBTW010000001">
    <property type="protein sequence ID" value="MDZ7280507.1"/>
    <property type="molecule type" value="Genomic_DNA"/>
</dbReference>
<reference evidence="5" key="1">
    <citation type="submission" date="2023-07" db="EMBL/GenBank/DDBJ databases">
        <title>Whole genome sequence analysis of rice epiphytic Sphingomonas sanguinis OsEp_Plm_15B2.</title>
        <authorList>
            <person name="Sahu K.P."/>
            <person name="Asharani P."/>
            <person name="Reddy B."/>
            <person name="Kumar A."/>
        </authorList>
    </citation>
    <scope>NUCLEOTIDE SEQUENCE [LARGE SCALE GENOMIC DNA]</scope>
    <source>
        <strain evidence="5">OsEp_Plm_15B2</strain>
    </source>
</reference>
<dbReference type="PANTHER" id="PTHR33359">
    <property type="entry name" value="MOLYBDOPTERIN SYNTHASE SULFUR CARRIER SUBUNIT"/>
    <property type="match status" value="1"/>
</dbReference>
<dbReference type="InterPro" id="IPR012675">
    <property type="entry name" value="Beta-grasp_dom_sf"/>
</dbReference>